<protein>
    <recommendedName>
        <fullName evidence="3">JAB domain-containing protein</fullName>
    </recommendedName>
</protein>
<evidence type="ECO:0008006" key="3">
    <source>
        <dbReference type="Google" id="ProtNLM"/>
    </source>
</evidence>
<gene>
    <name evidence="1" type="ORF">D7V93_35465</name>
</gene>
<evidence type="ECO:0000313" key="1">
    <source>
        <dbReference type="EMBL" id="RKH45433.1"/>
    </source>
</evidence>
<reference evidence="2" key="1">
    <citation type="submission" date="2018-09" db="EMBL/GenBank/DDBJ databases">
        <authorList>
            <person name="Livingstone P.G."/>
            <person name="Whitworth D.E."/>
        </authorList>
    </citation>
    <scope>NUCLEOTIDE SEQUENCE [LARGE SCALE GENOMIC DNA]</scope>
    <source>
        <strain evidence="2">CA051B</strain>
    </source>
</reference>
<dbReference type="Proteomes" id="UP000272888">
    <property type="component" value="Unassembled WGS sequence"/>
</dbReference>
<proteinExistence type="predicted"/>
<evidence type="ECO:0000313" key="2">
    <source>
        <dbReference type="Proteomes" id="UP000272888"/>
    </source>
</evidence>
<name>A0A3A8NN38_9BACT</name>
<keyword evidence="2" id="KW-1185">Reference proteome</keyword>
<dbReference type="AlphaFoldDB" id="A0A3A8NN38"/>
<comment type="caution">
    <text evidence="1">The sequence shown here is derived from an EMBL/GenBank/DDBJ whole genome shotgun (WGS) entry which is preliminary data.</text>
</comment>
<organism evidence="1 2">
    <name type="scientific">Corallococcus llansteffanensis</name>
    <dbReference type="NCBI Taxonomy" id="2316731"/>
    <lineage>
        <taxon>Bacteria</taxon>
        <taxon>Pseudomonadati</taxon>
        <taxon>Myxococcota</taxon>
        <taxon>Myxococcia</taxon>
        <taxon>Myxococcales</taxon>
        <taxon>Cystobacterineae</taxon>
        <taxon>Myxococcaceae</taxon>
        <taxon>Corallococcus</taxon>
    </lineage>
</organism>
<accession>A0A3A8NN38</accession>
<dbReference type="EMBL" id="RAWB01000575">
    <property type="protein sequence ID" value="RKH45433.1"/>
    <property type="molecule type" value="Genomic_DNA"/>
</dbReference>
<sequence length="207" mass="22683">MPVEDRSIPIDLLRDVADALLKRPGARTCDPATRRPIQGLSTEYCATVYVTGGRESLSWRVSEPVRGSHARCSAPLQVEDDDHPASQVWVVGFIHNHPCGSPPSSVDLLAWPTDAFDPMTAMAVVRLVPGNPAPALFKGVAIEMASALVAERGDGTRVYLRYFPTGEVEQWSGRRRRWILLGTCAPTLSRLDATPRCTQGPLQLLRE</sequence>